<feature type="transmembrane region" description="Helical" evidence="7">
    <location>
        <begin position="185"/>
        <end position="208"/>
    </location>
</feature>
<dbReference type="PANTHER" id="PTHR43744">
    <property type="entry name" value="ABC TRANSPORTER PERMEASE PROTEIN MG189-RELATED-RELATED"/>
    <property type="match status" value="1"/>
</dbReference>
<organism evidence="9 10">
    <name type="scientific">Paenibacillus woosongensis</name>
    <dbReference type="NCBI Taxonomy" id="307580"/>
    <lineage>
        <taxon>Bacteria</taxon>
        <taxon>Bacillati</taxon>
        <taxon>Bacillota</taxon>
        <taxon>Bacilli</taxon>
        <taxon>Bacillales</taxon>
        <taxon>Paenibacillaceae</taxon>
        <taxon>Paenibacillus</taxon>
    </lineage>
</organism>
<gene>
    <name evidence="9" type="ORF">GNP95_10045</name>
</gene>
<reference evidence="9 10" key="1">
    <citation type="submission" date="2019-11" db="EMBL/GenBank/DDBJ databases">
        <title>Draft genome sequences of five Paenibacillus species of dairy origin.</title>
        <authorList>
            <person name="Olajide A.M."/>
            <person name="Chen S."/>
            <person name="Lapointe G."/>
        </authorList>
    </citation>
    <scope>NUCLEOTIDE SEQUENCE [LARGE SCALE GENOMIC DNA]</scope>
    <source>
        <strain evidence="9 10">12CR55</strain>
    </source>
</reference>
<comment type="caution">
    <text evidence="9">The sequence shown here is derived from an EMBL/GenBank/DDBJ whole genome shotgun (WGS) entry which is preliminary data.</text>
</comment>
<dbReference type="Pfam" id="PF00528">
    <property type="entry name" value="BPD_transp_1"/>
    <property type="match status" value="1"/>
</dbReference>
<comment type="similarity">
    <text evidence="7">Belongs to the binding-protein-dependent transport system permease family.</text>
</comment>
<dbReference type="Gene3D" id="1.10.3720.10">
    <property type="entry name" value="MetI-like"/>
    <property type="match status" value="1"/>
</dbReference>
<feature type="transmembrane region" description="Helical" evidence="7">
    <location>
        <begin position="247"/>
        <end position="264"/>
    </location>
</feature>
<feature type="domain" description="ABC transmembrane type-1" evidence="8">
    <location>
        <begin position="73"/>
        <end position="264"/>
    </location>
</feature>
<dbReference type="Proteomes" id="UP000447876">
    <property type="component" value="Unassembled WGS sequence"/>
</dbReference>
<dbReference type="InterPro" id="IPR000515">
    <property type="entry name" value="MetI-like"/>
</dbReference>
<feature type="transmembrane region" description="Helical" evidence="7">
    <location>
        <begin position="80"/>
        <end position="98"/>
    </location>
</feature>
<keyword evidence="5 7" id="KW-1133">Transmembrane helix</keyword>
<feature type="transmembrane region" description="Helical" evidence="7">
    <location>
        <begin position="144"/>
        <end position="164"/>
    </location>
</feature>
<dbReference type="InterPro" id="IPR035906">
    <property type="entry name" value="MetI-like_sf"/>
</dbReference>
<proteinExistence type="inferred from homology"/>
<dbReference type="PANTHER" id="PTHR43744:SF12">
    <property type="entry name" value="ABC TRANSPORTER PERMEASE PROTEIN MG189-RELATED"/>
    <property type="match status" value="1"/>
</dbReference>
<dbReference type="EMBL" id="WNZW01000002">
    <property type="protein sequence ID" value="MUG45339.1"/>
    <property type="molecule type" value="Genomic_DNA"/>
</dbReference>
<dbReference type="GO" id="GO:0005886">
    <property type="term" value="C:plasma membrane"/>
    <property type="evidence" value="ECO:0007669"/>
    <property type="project" value="UniProtKB-SubCell"/>
</dbReference>
<dbReference type="SUPFAM" id="SSF161098">
    <property type="entry name" value="MetI-like"/>
    <property type="match status" value="1"/>
</dbReference>
<dbReference type="RefSeq" id="WP_155610676.1">
    <property type="nucleotide sequence ID" value="NZ_WNZW01000002.1"/>
</dbReference>
<evidence type="ECO:0000256" key="7">
    <source>
        <dbReference type="RuleBase" id="RU363032"/>
    </source>
</evidence>
<evidence type="ECO:0000259" key="8">
    <source>
        <dbReference type="PROSITE" id="PS50928"/>
    </source>
</evidence>
<evidence type="ECO:0000256" key="1">
    <source>
        <dbReference type="ARBA" id="ARBA00004651"/>
    </source>
</evidence>
<dbReference type="PROSITE" id="PS50928">
    <property type="entry name" value="ABC_TM1"/>
    <property type="match status" value="1"/>
</dbReference>
<evidence type="ECO:0000256" key="5">
    <source>
        <dbReference type="ARBA" id="ARBA00022989"/>
    </source>
</evidence>
<keyword evidence="4 7" id="KW-0812">Transmembrane</keyword>
<feature type="transmembrane region" description="Helical" evidence="7">
    <location>
        <begin position="110"/>
        <end position="132"/>
    </location>
</feature>
<dbReference type="CDD" id="cd06261">
    <property type="entry name" value="TM_PBP2"/>
    <property type="match status" value="1"/>
</dbReference>
<evidence type="ECO:0000313" key="9">
    <source>
        <dbReference type="EMBL" id="MUG45339.1"/>
    </source>
</evidence>
<sequence>MGESSKRRFLSGLVPNLVLAVFSITCIFPAIWLFYSSLKGKAEFYANPISLPHNPNFQQYIAILTKSKILLWMGNTIRNSVLSLAIILILGFIIGYFLSRFRFKGKNALYNYYLLGMLVPIHALMVPMYVLFTKTGMGDQWYTLILPYAAFGLPIAIFLVESYVRSIPIEVEEAANIDGCSFHRTLFSIVLPMCQPILVTVGIIQFFIVWNEFTFALILISKETLMTVPVGITLFKGQFVTDYPKMMASMLIAIFPAMALYFAFSKQIIKGMVAGSVKG</sequence>
<comment type="subcellular location">
    <subcellularLocation>
        <location evidence="1 7">Cell membrane</location>
        <topology evidence="1 7">Multi-pass membrane protein</topology>
    </subcellularLocation>
</comment>
<keyword evidence="2 7" id="KW-0813">Transport</keyword>
<dbReference type="GO" id="GO:0055085">
    <property type="term" value="P:transmembrane transport"/>
    <property type="evidence" value="ECO:0007669"/>
    <property type="project" value="InterPro"/>
</dbReference>
<evidence type="ECO:0000256" key="6">
    <source>
        <dbReference type="ARBA" id="ARBA00023136"/>
    </source>
</evidence>
<dbReference type="OrthoDB" id="187395at2"/>
<dbReference type="AlphaFoldDB" id="A0A7X2Z0G5"/>
<keyword evidence="6 7" id="KW-0472">Membrane</keyword>
<feature type="transmembrane region" description="Helical" evidence="7">
    <location>
        <begin position="12"/>
        <end position="35"/>
    </location>
</feature>
<name>A0A7X2Z0G5_9BACL</name>
<keyword evidence="3" id="KW-1003">Cell membrane</keyword>
<protein>
    <submittedName>
        <fullName evidence="9">ABC transporter permease subunit</fullName>
    </submittedName>
</protein>
<evidence type="ECO:0000256" key="3">
    <source>
        <dbReference type="ARBA" id="ARBA00022475"/>
    </source>
</evidence>
<evidence type="ECO:0000313" key="10">
    <source>
        <dbReference type="Proteomes" id="UP000447876"/>
    </source>
</evidence>
<evidence type="ECO:0000256" key="2">
    <source>
        <dbReference type="ARBA" id="ARBA00022448"/>
    </source>
</evidence>
<evidence type="ECO:0000256" key="4">
    <source>
        <dbReference type="ARBA" id="ARBA00022692"/>
    </source>
</evidence>
<accession>A0A7X2Z0G5</accession>